<dbReference type="AlphaFoldDB" id="A0A8S2X8R7"/>
<dbReference type="Proteomes" id="UP000676336">
    <property type="component" value="Unassembled WGS sequence"/>
</dbReference>
<proteinExistence type="predicted"/>
<evidence type="ECO:0000313" key="2">
    <source>
        <dbReference type="Proteomes" id="UP000676336"/>
    </source>
</evidence>
<sequence>MWYNTYAIYGTRDILILLKPDSYNSTIEIYSYYWPIDQMTMDECLQEWNTK</sequence>
<protein>
    <submittedName>
        <fullName evidence="1">Uncharacterized protein</fullName>
    </submittedName>
</protein>
<reference evidence="1" key="1">
    <citation type="submission" date="2021-02" db="EMBL/GenBank/DDBJ databases">
        <authorList>
            <person name="Nowell W R."/>
        </authorList>
    </citation>
    <scope>NUCLEOTIDE SEQUENCE</scope>
</reference>
<evidence type="ECO:0000313" key="1">
    <source>
        <dbReference type="EMBL" id="CAF4485200.1"/>
    </source>
</evidence>
<gene>
    <name evidence="1" type="ORF">SMN809_LOCUS34216</name>
</gene>
<accession>A0A8S2X8R7</accession>
<comment type="caution">
    <text evidence="1">The sequence shown here is derived from an EMBL/GenBank/DDBJ whole genome shotgun (WGS) entry which is preliminary data.</text>
</comment>
<organism evidence="1 2">
    <name type="scientific">Rotaria magnacalcarata</name>
    <dbReference type="NCBI Taxonomy" id="392030"/>
    <lineage>
        <taxon>Eukaryota</taxon>
        <taxon>Metazoa</taxon>
        <taxon>Spiralia</taxon>
        <taxon>Gnathifera</taxon>
        <taxon>Rotifera</taxon>
        <taxon>Eurotatoria</taxon>
        <taxon>Bdelloidea</taxon>
        <taxon>Philodinida</taxon>
        <taxon>Philodinidae</taxon>
        <taxon>Rotaria</taxon>
    </lineage>
</organism>
<name>A0A8S2X8R7_9BILA</name>
<dbReference type="EMBL" id="CAJOBI010077824">
    <property type="protein sequence ID" value="CAF4485200.1"/>
    <property type="molecule type" value="Genomic_DNA"/>
</dbReference>
<feature type="non-terminal residue" evidence="1">
    <location>
        <position position="1"/>
    </location>
</feature>